<dbReference type="RefSeq" id="WP_149458514.1">
    <property type="nucleotide sequence ID" value="NZ_SCWC02000002.1"/>
</dbReference>
<dbReference type="InterPro" id="IPR036291">
    <property type="entry name" value="NAD(P)-bd_dom_sf"/>
</dbReference>
<dbReference type="Gene3D" id="3.40.50.720">
    <property type="entry name" value="NAD(P)-binding Rossmann-like Domain"/>
    <property type="match status" value="1"/>
</dbReference>
<dbReference type="SUPFAM" id="SSF51735">
    <property type="entry name" value="NAD(P)-binding Rossmann-fold domains"/>
    <property type="match status" value="1"/>
</dbReference>
<dbReference type="InterPro" id="IPR046346">
    <property type="entry name" value="Aminoacid_DH-like_N_sf"/>
</dbReference>
<dbReference type="EC" id="1.1.1.25" evidence="2 8"/>
<comment type="subunit">
    <text evidence="8">Homodimer.</text>
</comment>
<proteinExistence type="inferred from homology"/>
<reference evidence="12 13" key="1">
    <citation type="submission" date="2019-09" db="EMBL/GenBank/DDBJ databases">
        <authorList>
            <person name="Mazhar S."/>
            <person name="Altermann E."/>
            <person name="Hill C."/>
            <person name="Mcauliffe O."/>
        </authorList>
    </citation>
    <scope>NUCLEOTIDE SEQUENCE [LARGE SCALE GENOMIC DNA]</scope>
    <source>
        <strain evidence="12 13">ATCC 51831</strain>
    </source>
</reference>
<evidence type="ECO:0000256" key="2">
    <source>
        <dbReference type="ARBA" id="ARBA00012962"/>
    </source>
</evidence>
<dbReference type="InterPro" id="IPR041121">
    <property type="entry name" value="SDH_C"/>
</dbReference>
<dbReference type="EMBL" id="SCWC02000002">
    <property type="protein sequence ID" value="KAA1040047.1"/>
    <property type="molecule type" value="Genomic_DNA"/>
</dbReference>
<feature type="binding site" evidence="8">
    <location>
        <begin position="126"/>
        <end position="130"/>
    </location>
    <ligand>
        <name>NADP(+)</name>
        <dbReference type="ChEBI" id="CHEBI:58349"/>
    </ligand>
</feature>
<evidence type="ECO:0000259" key="9">
    <source>
        <dbReference type="Pfam" id="PF01488"/>
    </source>
</evidence>
<dbReference type="NCBIfam" id="TIGR00507">
    <property type="entry name" value="aroE"/>
    <property type="match status" value="1"/>
</dbReference>
<dbReference type="CDD" id="cd01065">
    <property type="entry name" value="NAD_bind_Shikimate_DH"/>
    <property type="match status" value="1"/>
</dbReference>
<feature type="binding site" evidence="8">
    <location>
        <position position="76"/>
    </location>
    <ligand>
        <name>NADP(+)</name>
        <dbReference type="ChEBI" id="CHEBI:58349"/>
    </ligand>
</feature>
<feature type="binding site" evidence="8">
    <location>
        <position position="85"/>
    </location>
    <ligand>
        <name>shikimate</name>
        <dbReference type="ChEBI" id="CHEBI:36208"/>
    </ligand>
</feature>
<evidence type="ECO:0000256" key="3">
    <source>
        <dbReference type="ARBA" id="ARBA00022605"/>
    </source>
</evidence>
<evidence type="ECO:0000256" key="8">
    <source>
        <dbReference type="HAMAP-Rule" id="MF_00222"/>
    </source>
</evidence>
<evidence type="ECO:0000256" key="6">
    <source>
        <dbReference type="ARBA" id="ARBA00023141"/>
    </source>
</evidence>
<comment type="pathway">
    <text evidence="1 8">Metabolic intermediate biosynthesis; chorismate biosynthesis; chorismate from D-erythrose 4-phosphate and phosphoenolpyruvate: step 4/7.</text>
</comment>
<organism evidence="12 13">
    <name type="scientific">Macrococcus equipercicus</name>
    <dbReference type="NCBI Taxonomy" id="69967"/>
    <lineage>
        <taxon>Bacteria</taxon>
        <taxon>Bacillati</taxon>
        <taxon>Bacillota</taxon>
        <taxon>Bacilli</taxon>
        <taxon>Bacillales</taxon>
        <taxon>Staphylococcaceae</taxon>
        <taxon>Macrococcus</taxon>
    </lineage>
</organism>
<sequence>MNFAVIGHPVRHSLSPVMHHANFTAGSHEHSYTALDIAPAHFHHIRDIIKEQQLDGFNVTIPHKSAIMAYLDEVDEEARMMGAVNTVKITDGRWTGYNTDGSGFVESLGQNFSMTDFKRTKVLILGAGGASRAITYALQQAGAEVTVANRSLDRFSDWPFTVNAIQLAHVNEVIGTMDLIINTTPIGMTGFAAEELCDLNRANNTAHVADIIYTPAVTPFLAEAARHQLPVMNGLDMFVNQGAQSFEIWTGEPADRSVMKERVIQEL</sequence>
<dbReference type="PANTHER" id="PTHR21089">
    <property type="entry name" value="SHIKIMATE DEHYDROGENASE"/>
    <property type="match status" value="1"/>
</dbReference>
<comment type="caution">
    <text evidence="12">The sequence shown here is derived from an EMBL/GenBank/DDBJ whole genome shotgun (WGS) entry which is preliminary data.</text>
</comment>
<keyword evidence="4 8" id="KW-0521">NADP</keyword>
<protein>
    <recommendedName>
        <fullName evidence="2 8">Shikimate dehydrogenase (NADP(+))</fullName>
        <shortName evidence="8">SDH</shortName>
        <ecNumber evidence="2 8">1.1.1.25</ecNumber>
    </recommendedName>
</protein>
<feature type="domain" description="Shikimate dehydrogenase substrate binding N-terminal" evidence="10">
    <location>
        <begin position="5"/>
        <end position="87"/>
    </location>
</feature>
<evidence type="ECO:0000259" key="10">
    <source>
        <dbReference type="Pfam" id="PF08501"/>
    </source>
</evidence>
<keyword evidence="3 8" id="KW-0028">Amino-acid biosynthesis</keyword>
<comment type="similarity">
    <text evidence="8">Belongs to the shikimate dehydrogenase family.</text>
</comment>
<feature type="binding site" evidence="8">
    <location>
        <position position="241"/>
    </location>
    <ligand>
        <name>shikimate</name>
        <dbReference type="ChEBI" id="CHEBI:36208"/>
    </ligand>
</feature>
<dbReference type="SUPFAM" id="SSF53223">
    <property type="entry name" value="Aminoacid dehydrogenase-like, N-terminal domain"/>
    <property type="match status" value="1"/>
</dbReference>
<dbReference type="InterPro" id="IPR011342">
    <property type="entry name" value="Shikimate_DH"/>
</dbReference>
<dbReference type="InterPro" id="IPR013708">
    <property type="entry name" value="Shikimate_DH-bd_N"/>
</dbReference>
<dbReference type="GO" id="GO:0004764">
    <property type="term" value="F:shikimate 3-dehydrogenase (NADP+) activity"/>
    <property type="evidence" value="ECO:0007669"/>
    <property type="project" value="UniProtKB-EC"/>
</dbReference>
<dbReference type="Pfam" id="PF08501">
    <property type="entry name" value="Shikimate_dh_N"/>
    <property type="match status" value="1"/>
</dbReference>
<dbReference type="PANTHER" id="PTHR21089:SF1">
    <property type="entry name" value="BIFUNCTIONAL 3-DEHYDROQUINATE DEHYDRATASE_SHIKIMATE DEHYDROGENASE, CHLOROPLASTIC"/>
    <property type="match status" value="1"/>
</dbReference>
<feature type="domain" description="Quinate/shikimate 5-dehydrogenase/glutamyl-tRNA reductase" evidence="9">
    <location>
        <begin position="115"/>
        <end position="202"/>
    </location>
</feature>
<dbReference type="Proteomes" id="UP000295735">
    <property type="component" value="Unassembled WGS sequence"/>
</dbReference>
<feature type="binding site" evidence="8">
    <location>
        <position position="213"/>
    </location>
    <ligand>
        <name>shikimate</name>
        <dbReference type="ChEBI" id="CHEBI:36208"/>
    </ligand>
</feature>
<feature type="binding site" evidence="8">
    <location>
        <begin position="13"/>
        <end position="15"/>
    </location>
    <ligand>
        <name>shikimate</name>
        <dbReference type="ChEBI" id="CHEBI:36208"/>
    </ligand>
</feature>
<evidence type="ECO:0000256" key="1">
    <source>
        <dbReference type="ARBA" id="ARBA00004871"/>
    </source>
</evidence>
<feature type="binding site" evidence="8">
    <location>
        <position position="60"/>
    </location>
    <ligand>
        <name>shikimate</name>
        <dbReference type="ChEBI" id="CHEBI:36208"/>
    </ligand>
</feature>
<comment type="function">
    <text evidence="8">Involved in the biosynthesis of the chorismate, which leads to the biosynthesis of aromatic amino acids. Catalyzes the reversible NADPH linked reduction of 3-dehydroshikimate (DHSA) to yield shikimate (SA).</text>
</comment>
<dbReference type="Pfam" id="PF18317">
    <property type="entry name" value="SDH_C"/>
    <property type="match status" value="1"/>
</dbReference>
<dbReference type="HAMAP" id="MF_00222">
    <property type="entry name" value="Shikimate_DH_AroE"/>
    <property type="match status" value="1"/>
</dbReference>
<feature type="binding site" evidence="8">
    <location>
        <position position="211"/>
    </location>
    <ligand>
        <name>NADP(+)</name>
        <dbReference type="ChEBI" id="CHEBI:58349"/>
    </ligand>
</feature>
<evidence type="ECO:0000256" key="5">
    <source>
        <dbReference type="ARBA" id="ARBA00023002"/>
    </source>
</evidence>
<feature type="binding site" evidence="8">
    <location>
        <position position="234"/>
    </location>
    <ligand>
        <name>NADP(+)</name>
        <dbReference type="ChEBI" id="CHEBI:58349"/>
    </ligand>
</feature>
<feature type="active site" description="Proton acceptor" evidence="8">
    <location>
        <position position="64"/>
    </location>
</feature>
<comment type="catalytic activity">
    <reaction evidence="7 8">
        <text>shikimate + NADP(+) = 3-dehydroshikimate + NADPH + H(+)</text>
        <dbReference type="Rhea" id="RHEA:17737"/>
        <dbReference type="ChEBI" id="CHEBI:15378"/>
        <dbReference type="ChEBI" id="CHEBI:16630"/>
        <dbReference type="ChEBI" id="CHEBI:36208"/>
        <dbReference type="ChEBI" id="CHEBI:57783"/>
        <dbReference type="ChEBI" id="CHEBI:58349"/>
        <dbReference type="EC" id="1.1.1.25"/>
    </reaction>
</comment>
<evidence type="ECO:0000259" key="11">
    <source>
        <dbReference type="Pfam" id="PF18317"/>
    </source>
</evidence>
<keyword evidence="5 8" id="KW-0560">Oxidoreductase</keyword>
<dbReference type="Gene3D" id="3.40.50.10860">
    <property type="entry name" value="Leucine Dehydrogenase, chain A, domain 1"/>
    <property type="match status" value="1"/>
</dbReference>
<keyword evidence="6 8" id="KW-0057">Aromatic amino acid biosynthesis</keyword>
<comment type="caution">
    <text evidence="8">Lacks conserved residue(s) required for the propagation of feature annotation.</text>
</comment>
<dbReference type="Pfam" id="PF01488">
    <property type="entry name" value="Shikimate_DH"/>
    <property type="match status" value="1"/>
</dbReference>
<evidence type="ECO:0000313" key="12">
    <source>
        <dbReference type="EMBL" id="KAA1040047.1"/>
    </source>
</evidence>
<evidence type="ECO:0000256" key="4">
    <source>
        <dbReference type="ARBA" id="ARBA00022857"/>
    </source>
</evidence>
<evidence type="ECO:0000256" key="7">
    <source>
        <dbReference type="ARBA" id="ARBA00049442"/>
    </source>
</evidence>
<name>A0ABQ6R9P4_9STAP</name>
<accession>A0ABQ6R9P4</accession>
<feature type="domain" description="SDH C-terminal" evidence="11">
    <location>
        <begin position="234"/>
        <end position="263"/>
    </location>
</feature>
<keyword evidence="13" id="KW-1185">Reference proteome</keyword>
<dbReference type="InterPro" id="IPR022893">
    <property type="entry name" value="Shikimate_DH_fam"/>
</dbReference>
<evidence type="ECO:0000313" key="13">
    <source>
        <dbReference type="Proteomes" id="UP000295735"/>
    </source>
</evidence>
<gene>
    <name evidence="8 12" type="primary">aroE</name>
    <name evidence="12" type="ORF">ERX35_003410</name>
</gene>
<feature type="binding site" evidence="8">
    <location>
        <position position="100"/>
    </location>
    <ligand>
        <name>shikimate</name>
        <dbReference type="ChEBI" id="CHEBI:36208"/>
    </ligand>
</feature>
<dbReference type="InterPro" id="IPR006151">
    <property type="entry name" value="Shikm_DH/Glu-tRNA_Rdtase"/>
</dbReference>